<evidence type="ECO:0000313" key="3">
    <source>
        <dbReference type="EMBL" id="VEL38343.1"/>
    </source>
</evidence>
<evidence type="ECO:0000313" key="4">
    <source>
        <dbReference type="Proteomes" id="UP000784294"/>
    </source>
</evidence>
<keyword evidence="2" id="KW-1133">Transmembrane helix</keyword>
<keyword evidence="4" id="KW-1185">Reference proteome</keyword>
<keyword evidence="2" id="KW-0472">Membrane</keyword>
<feature type="transmembrane region" description="Helical" evidence="2">
    <location>
        <begin position="131"/>
        <end position="151"/>
    </location>
</feature>
<proteinExistence type="predicted"/>
<accession>A0A3S5B2B5</accession>
<evidence type="ECO:0000256" key="1">
    <source>
        <dbReference type="SAM" id="MobiDB-lite"/>
    </source>
</evidence>
<feature type="region of interest" description="Disordered" evidence="1">
    <location>
        <begin position="78"/>
        <end position="105"/>
    </location>
</feature>
<dbReference type="Proteomes" id="UP000784294">
    <property type="component" value="Unassembled WGS sequence"/>
</dbReference>
<comment type="caution">
    <text evidence="3">The sequence shown here is derived from an EMBL/GenBank/DDBJ whole genome shotgun (WGS) entry which is preliminary data.</text>
</comment>
<sequence>MCVPCTWVNGAAKLLNCSSQRCRSKAHFTQTRAAYHHGNIADLTPFPTFTVLPAIQGIALAACLLTCNCRRPWPKSAGQAGTRTTPQANQHTLFQPPEPREPAQSLQGNSCLAEINQDNLRTAVFARLRSYVLYPLCVCVRVYVFMSVCVFT</sequence>
<dbReference type="EMBL" id="CAAALY010257614">
    <property type="protein sequence ID" value="VEL38343.1"/>
    <property type="molecule type" value="Genomic_DNA"/>
</dbReference>
<evidence type="ECO:0000256" key="2">
    <source>
        <dbReference type="SAM" id="Phobius"/>
    </source>
</evidence>
<gene>
    <name evidence="3" type="ORF">PXEA_LOCUS31783</name>
</gene>
<protein>
    <submittedName>
        <fullName evidence="3">Uncharacterized protein</fullName>
    </submittedName>
</protein>
<reference evidence="3" key="1">
    <citation type="submission" date="2018-11" db="EMBL/GenBank/DDBJ databases">
        <authorList>
            <consortium name="Pathogen Informatics"/>
        </authorList>
    </citation>
    <scope>NUCLEOTIDE SEQUENCE</scope>
</reference>
<keyword evidence="2" id="KW-0812">Transmembrane</keyword>
<dbReference type="AlphaFoldDB" id="A0A3S5B2B5"/>
<organism evidence="3 4">
    <name type="scientific">Protopolystoma xenopodis</name>
    <dbReference type="NCBI Taxonomy" id="117903"/>
    <lineage>
        <taxon>Eukaryota</taxon>
        <taxon>Metazoa</taxon>
        <taxon>Spiralia</taxon>
        <taxon>Lophotrochozoa</taxon>
        <taxon>Platyhelminthes</taxon>
        <taxon>Monogenea</taxon>
        <taxon>Polyopisthocotylea</taxon>
        <taxon>Polystomatidea</taxon>
        <taxon>Polystomatidae</taxon>
        <taxon>Protopolystoma</taxon>
    </lineage>
</organism>
<name>A0A3S5B2B5_9PLAT</name>
<feature type="compositionally biased region" description="Polar residues" evidence="1">
    <location>
        <begin position="79"/>
        <end position="93"/>
    </location>
</feature>